<protein>
    <submittedName>
        <fullName evidence="1">Uncharacterized protein</fullName>
    </submittedName>
</protein>
<sequence>MRYKTITMFNGQRIYVPLKKGEVVYQPTALDKSLDAAKGAWAGGTEAVKSTLDTAKAVINDPIGVTANVVTGTAAEAWKWVSNPEKAWDELVAEAEADGQRIQHMIDTEDWNGLAKGVGNSIVSGIMILQTMEGQIFQHIQILIIMQTQLQTQLNMEKASQDCIQRLQGGIK</sequence>
<accession>A0ABS8YGZ8</accession>
<dbReference type="EMBL" id="JAJNBZ010000009">
    <property type="protein sequence ID" value="MCE5170382.1"/>
    <property type="molecule type" value="Genomic_DNA"/>
</dbReference>
<reference evidence="1 2" key="1">
    <citation type="submission" date="2021-11" db="EMBL/GenBank/DDBJ databases">
        <title>Draft genome sequence of Paenibacillus profundus YoMME, a new Gram-positive bacteria with exoelectrogenic properties.</title>
        <authorList>
            <person name="Hubenova Y."/>
            <person name="Hubenova E."/>
            <person name="Manasiev Y."/>
            <person name="Peykov S."/>
            <person name="Mitov M."/>
        </authorList>
    </citation>
    <scope>NUCLEOTIDE SEQUENCE [LARGE SCALE GENOMIC DNA]</scope>
    <source>
        <strain evidence="1 2">YoMME</strain>
    </source>
</reference>
<evidence type="ECO:0000313" key="2">
    <source>
        <dbReference type="Proteomes" id="UP001199916"/>
    </source>
</evidence>
<proteinExistence type="predicted"/>
<comment type="caution">
    <text evidence="1">The sequence shown here is derived from an EMBL/GenBank/DDBJ whole genome shotgun (WGS) entry which is preliminary data.</text>
</comment>
<dbReference type="RefSeq" id="WP_233697124.1">
    <property type="nucleotide sequence ID" value="NZ_JAJNBZ010000009.1"/>
</dbReference>
<name>A0ABS8YGZ8_9BACL</name>
<gene>
    <name evidence="1" type="ORF">LQV63_13785</name>
</gene>
<evidence type="ECO:0000313" key="1">
    <source>
        <dbReference type="EMBL" id="MCE5170382.1"/>
    </source>
</evidence>
<dbReference type="Proteomes" id="UP001199916">
    <property type="component" value="Unassembled WGS sequence"/>
</dbReference>
<keyword evidence="2" id="KW-1185">Reference proteome</keyword>
<organism evidence="1 2">
    <name type="scientific">Paenibacillus profundus</name>
    <dbReference type="NCBI Taxonomy" id="1173085"/>
    <lineage>
        <taxon>Bacteria</taxon>
        <taxon>Bacillati</taxon>
        <taxon>Bacillota</taxon>
        <taxon>Bacilli</taxon>
        <taxon>Bacillales</taxon>
        <taxon>Paenibacillaceae</taxon>
        <taxon>Paenibacillus</taxon>
    </lineage>
</organism>